<dbReference type="EMBL" id="JBFXLQ010000005">
    <property type="protein sequence ID" value="KAL2870770.1"/>
    <property type="molecule type" value="Genomic_DNA"/>
</dbReference>
<organism evidence="11 12">
    <name type="scientific">Aspergillus lucknowensis</name>
    <dbReference type="NCBI Taxonomy" id="176173"/>
    <lineage>
        <taxon>Eukaryota</taxon>
        <taxon>Fungi</taxon>
        <taxon>Dikarya</taxon>
        <taxon>Ascomycota</taxon>
        <taxon>Pezizomycotina</taxon>
        <taxon>Eurotiomycetes</taxon>
        <taxon>Eurotiomycetidae</taxon>
        <taxon>Eurotiales</taxon>
        <taxon>Aspergillaceae</taxon>
        <taxon>Aspergillus</taxon>
        <taxon>Aspergillus subgen. Nidulantes</taxon>
    </lineage>
</organism>
<proteinExistence type="inferred from homology"/>
<evidence type="ECO:0000259" key="8">
    <source>
        <dbReference type="Pfam" id="PF04118"/>
    </source>
</evidence>
<reference evidence="11 12" key="1">
    <citation type="submission" date="2024-07" db="EMBL/GenBank/DDBJ databases">
        <title>Section-level genome sequencing and comparative genomics of Aspergillus sections Usti and Cavernicolus.</title>
        <authorList>
            <consortium name="Lawrence Berkeley National Laboratory"/>
            <person name="Nybo J.L."/>
            <person name="Vesth T.C."/>
            <person name="Theobald S."/>
            <person name="Frisvad J.C."/>
            <person name="Larsen T.O."/>
            <person name="Kjaerboelling I."/>
            <person name="Rothschild-Mancinelli K."/>
            <person name="Lyhne E.K."/>
            <person name="Kogle M.E."/>
            <person name="Barry K."/>
            <person name="Clum A."/>
            <person name="Na H."/>
            <person name="Ledsgaard L."/>
            <person name="Lin J."/>
            <person name="Lipzen A."/>
            <person name="Kuo A."/>
            <person name="Riley R."/>
            <person name="Mondo S."/>
            <person name="Labutti K."/>
            <person name="Haridas S."/>
            <person name="Pangalinan J."/>
            <person name="Salamov A.A."/>
            <person name="Simmons B.A."/>
            <person name="Magnuson J.K."/>
            <person name="Chen J."/>
            <person name="Drula E."/>
            <person name="Henrissat B."/>
            <person name="Wiebenga A."/>
            <person name="Lubbers R.J."/>
            <person name="Gomes A.C."/>
            <person name="Macurrencykelacurrency M.R."/>
            <person name="Stajich J."/>
            <person name="Grigoriev I.V."/>
            <person name="Mortensen U.H."/>
            <person name="De Vries R.P."/>
            <person name="Baker S.E."/>
            <person name="Andersen M.R."/>
        </authorList>
    </citation>
    <scope>NUCLEOTIDE SEQUENCE [LARGE SCALE GENOMIC DNA]</scope>
    <source>
        <strain evidence="11 12">CBS 449.75</strain>
    </source>
</reference>
<name>A0ABR4M1T2_9EURO</name>
<evidence type="ECO:0000256" key="1">
    <source>
        <dbReference type="ARBA" id="ARBA00004395"/>
    </source>
</evidence>
<comment type="subcellular location">
    <subcellularLocation>
        <location evidence="1">Golgi apparatus membrane</location>
        <topology evidence="1">Peripheral membrane protein</topology>
    </subcellularLocation>
</comment>
<evidence type="ECO:0000256" key="4">
    <source>
        <dbReference type="ARBA" id="ARBA00023034"/>
    </source>
</evidence>
<dbReference type="InterPro" id="IPR016024">
    <property type="entry name" value="ARM-type_fold"/>
</dbReference>
<dbReference type="Pfam" id="PF04118">
    <property type="entry name" value="Dopey_N"/>
    <property type="match status" value="1"/>
</dbReference>
<sequence length="1855" mass="207045">MSLDPSSFPRSNSPASSDSSLTRSRLRGKEDSLKKDKNYRRYASTVERALSLFDTTLQEWADYISFLSRLLKALQSHPPDLTVVPHKVVVSKRLSQSMNPSLPAGVHQKALEVYTYIFNLIKPEGLSHDLPLYFPGIAPTLTFASLTVRPLFLSLVETYVCALEAWAIRPALKAIILSLLPGLEEETSDDFETTLRLINNLREISSRMDTHRQGAGSNSTGQYFWQCFFLASITSPSRRLGVLAYLNRYLPKLGVANRRLNKGDEADVAKMPYDMSVAADSVILPEPGLLIRCFATGLADEQVLVQRNFLDLLVTHLPLSSPILQSRITEDDLQRLIIAAAGVVSRRDMSLNRRLWAWFLGPDTEGDRASFEGRRSTSDGAFNSAVESQELSQSQYFSRFGLKPLVRGLLQMLEKDAGIPSEKARPFRITLSLMDRWEVGGHIVPAVFLPFIRNVLAYEQAAAKHSFEEVFRSAASFFDGVESGMIFSELLKLIDWNADELARNATRILENLNIAQFILEHFNVREEDMVLNHAPLLTLSTLIKMSELASVPSVPHEHLRMVSNTLSKVMGSLTGLLTERAFLRKPDTKNAANGQPLLEVPCSVVLKKVHEFYDQSRNSLDPQPFPFIPRDLAELIIKSVHELAISALDGRNNTVSISESLSLLIVMLKKLPRSRVLRDRRLYLALSDRVQVAEAESSTVSFSLISSISSTLTNLYYVQKIGYYISYEDVSDLIPPLVRQLWYFLSPLSPKFHVEAVRCLWNLHSISWSDHLVESSITSLMFTAASPGSYQLCSMDQAGKYFILWNHSYHGTYELPPKHLQDSTQSQASYHSSMLERPLFIVLDLLSQGPTQATQLVRTWLQDLPSIAKVFRILISKLESVLQRGNALETSEGNTVVSPDDHSECNYLFETIHNTLGALTHNGWIALLTQTVAQNNRRQDVSASEDHTEAPSLHSIIFQLSLKVVSGYRPSNATASLEEVRLQQMSLVVMRQLLLGSGVEELVESGIDSLLVDRLLLTLNEGGDVAIQAALIDTLQAVLKVRFAHAYSPLPPPKPKHQRASSREKLTSPSLLSFTSDKPEKPPLLPPSPQPPQRLLDCLLKGMTSPKSREIIDKWTTLLCEILPLYSTSIFQILLTLVECLSKEIKQSYASLQACFKQTMDWPEDRSEHTTISLLTSFETCIAAAHERLLTEEANLPTAKSPDQTHGFFGNMVSGVFNSEGGHPRSTAMNNRLTVLLSFQDAVHLCFSIWSWGAAGNSGIPQDSESIASFQYTSLRMRNRSRRILEHLFTAEALECLETMVDMWIKSDEDGSPLIFNLLHTLDGSRPKIAIPAIFNAIYTRTNPSALEPNRKSTLTTSLTEAQLAGFLVTYARSLDDDVLDEIWADCTTFLRDVLSNPFPHRQILPRLVEFAAILGEKLEHTNFGEDRRMRRELGDVLLRLLTAIFTSKPLGLSQEQGLLGRASLDYDNSSVPHTGPDDMLSILAASIPAFSTTLGDSDRMTTAVSGISTNVIGPLIRSRLFPNNLNQNFMTLVQHIAKVPQAAKVWRKDIAEAFNDPRFFGSHIDLVKGGWMNLLRQWVLVDKERLSELMSRLTPPSTAGIMFGVGASAARLEADRKAQLNLRRISLTILSASNDYFIAEMPALLQKLEDLLGATTSSSPSSTTRAEIFMVLRALTLKSTATTLSQFWPLINSELQEAISAISPGNQQDLYNPYSLLQGCKLLDTLLVLAPDDFQLLEWLYVTDTIDAVYPPESFESMALADEVSHNLGVRWSTSSDTPRESNDIHRGVRYPGLTSDWVRETAKDEIVDRVLRPFFDQLSIHAFESTYSISSPNMEACGDDLLADLFNESTMAS</sequence>
<keyword evidence="12" id="KW-1185">Reference proteome</keyword>
<dbReference type="Pfam" id="PF24598">
    <property type="entry name" value="DOP1_C"/>
    <property type="match status" value="1"/>
</dbReference>
<feature type="region of interest" description="Disordered" evidence="7">
    <location>
        <begin position="1"/>
        <end position="32"/>
    </location>
</feature>
<evidence type="ECO:0000259" key="10">
    <source>
        <dbReference type="Pfam" id="PF24598"/>
    </source>
</evidence>
<comment type="similarity">
    <text evidence="6">Belongs to the DOP1 family.</text>
</comment>
<evidence type="ECO:0000256" key="6">
    <source>
        <dbReference type="ARBA" id="ARBA00046326"/>
    </source>
</evidence>
<dbReference type="InterPro" id="IPR007249">
    <property type="entry name" value="DOP1_N"/>
</dbReference>
<dbReference type="RefSeq" id="XP_070889749.1">
    <property type="nucleotide sequence ID" value="XM_071026208.1"/>
</dbReference>
<dbReference type="InterPro" id="IPR056457">
    <property type="entry name" value="DOP1_C"/>
</dbReference>
<evidence type="ECO:0000313" key="12">
    <source>
        <dbReference type="Proteomes" id="UP001610432"/>
    </source>
</evidence>
<evidence type="ECO:0000313" key="11">
    <source>
        <dbReference type="EMBL" id="KAL2870770.1"/>
    </source>
</evidence>
<dbReference type="SUPFAM" id="SSF48371">
    <property type="entry name" value="ARM repeat"/>
    <property type="match status" value="2"/>
</dbReference>
<feature type="compositionally biased region" description="Pro residues" evidence="7">
    <location>
        <begin position="1082"/>
        <end position="1091"/>
    </location>
</feature>
<dbReference type="Proteomes" id="UP001610432">
    <property type="component" value="Unassembled WGS sequence"/>
</dbReference>
<accession>A0ABR4M1T2</accession>
<dbReference type="Pfam" id="PF24597">
    <property type="entry name" value="TPR_DOP1_M"/>
    <property type="match status" value="1"/>
</dbReference>
<keyword evidence="3" id="KW-0653">Protein transport</keyword>
<keyword evidence="4" id="KW-0333">Golgi apparatus</keyword>
<dbReference type="InterPro" id="IPR056458">
    <property type="entry name" value="TPR_DOP1_M"/>
</dbReference>
<feature type="domain" description="DOP1-like middle TPR" evidence="9">
    <location>
        <begin position="396"/>
        <end position="613"/>
    </location>
</feature>
<feature type="compositionally biased region" description="Low complexity" evidence="7">
    <location>
        <begin position="1"/>
        <end position="23"/>
    </location>
</feature>
<feature type="domain" description="DOP1-like C-terminal" evidence="10">
    <location>
        <begin position="1367"/>
        <end position="1830"/>
    </location>
</feature>
<evidence type="ECO:0000259" key="9">
    <source>
        <dbReference type="Pfam" id="PF24597"/>
    </source>
</evidence>
<keyword evidence="5" id="KW-0472">Membrane</keyword>
<evidence type="ECO:0000256" key="2">
    <source>
        <dbReference type="ARBA" id="ARBA00022448"/>
    </source>
</evidence>
<protein>
    <submittedName>
        <fullName evidence="11">Dopey, N-terminal-domain-containing protein</fullName>
    </submittedName>
</protein>
<evidence type="ECO:0000256" key="3">
    <source>
        <dbReference type="ARBA" id="ARBA00022927"/>
    </source>
</evidence>
<gene>
    <name evidence="11" type="ORF">BJX67DRAFT_247282</name>
</gene>
<dbReference type="PANTHER" id="PTHR14042:SF24">
    <property type="entry name" value="PROTEIN DOPEY-1 HOMOLOG"/>
    <property type="match status" value="1"/>
</dbReference>
<evidence type="ECO:0000256" key="5">
    <source>
        <dbReference type="ARBA" id="ARBA00023136"/>
    </source>
</evidence>
<dbReference type="PANTHER" id="PTHR14042">
    <property type="entry name" value="DOPEY-RELATED"/>
    <property type="match status" value="1"/>
</dbReference>
<feature type="domain" description="DOP1 N-terminal" evidence="8">
    <location>
        <begin position="36"/>
        <end position="363"/>
    </location>
</feature>
<dbReference type="InterPro" id="IPR040314">
    <property type="entry name" value="DOP1"/>
</dbReference>
<comment type="caution">
    <text evidence="11">The sequence shown here is derived from an EMBL/GenBank/DDBJ whole genome shotgun (WGS) entry which is preliminary data.</text>
</comment>
<keyword evidence="2" id="KW-0813">Transport</keyword>
<dbReference type="GeneID" id="98141280"/>
<feature type="compositionally biased region" description="Polar residues" evidence="7">
    <location>
        <begin position="1067"/>
        <end position="1076"/>
    </location>
</feature>
<evidence type="ECO:0000256" key="7">
    <source>
        <dbReference type="SAM" id="MobiDB-lite"/>
    </source>
</evidence>
<feature type="region of interest" description="Disordered" evidence="7">
    <location>
        <begin position="1050"/>
        <end position="1091"/>
    </location>
</feature>